<name>A0A2J1E0J1_9CHLR</name>
<accession>A0A2J1E0J1</accession>
<dbReference type="EMBL" id="PHFD01000023">
    <property type="protein sequence ID" value="PKH48008.1"/>
    <property type="molecule type" value="Genomic_DNA"/>
</dbReference>
<evidence type="ECO:0000313" key="4">
    <source>
        <dbReference type="Proteomes" id="UP000233649"/>
    </source>
</evidence>
<evidence type="ECO:0000313" key="2">
    <source>
        <dbReference type="EMBL" id="RAL68942.1"/>
    </source>
</evidence>
<evidence type="ECO:0000313" key="5">
    <source>
        <dbReference type="Proteomes" id="UP000248786"/>
    </source>
</evidence>
<dbReference type="Proteomes" id="UP000248786">
    <property type="component" value="Unassembled WGS sequence"/>
</dbReference>
<evidence type="ECO:0000313" key="1">
    <source>
        <dbReference type="EMBL" id="PKH48008.1"/>
    </source>
</evidence>
<sequence length="203" mass="23405">MKDKWYGDKRDLVKWGVLLTLAKMFSARRILQVAYYRPDLPEEFLQLEIDGKEYTLPEEVKNHFLNISNIRHMLSETPIDVLADEFKNNDRDLYHQNVINNITNGAHPCLVFLDPDTGLAPPSSKCKLEYVSEDEIKAIWSKLNRVDILACYQHRTNRDGNETWADAKKKQFEKALDLPYGSSKLVQGTKIAGDAVILYCQKT</sequence>
<protein>
    <submittedName>
        <fullName evidence="1">Uncharacterized protein</fullName>
    </submittedName>
</protein>
<reference evidence="5 6" key="2">
    <citation type="submission" date="2018-05" db="EMBL/GenBank/DDBJ databases">
        <title>Draft genome sequences of Dehalococcoides mccartyi strains RC and KS.</title>
        <authorList>
            <person name="Higgins S.A."/>
            <person name="Padilla-Crespo E."/>
            <person name="Loeffler F.E."/>
        </authorList>
    </citation>
    <scope>NUCLEOTIDE SEQUENCE [LARGE SCALE GENOMIC DNA]</scope>
    <source>
        <strain evidence="3 5">KS</strain>
        <strain evidence="2 6">RC</strain>
    </source>
</reference>
<gene>
    <name evidence="3" type="ORF">C1G86_1457</name>
    <name evidence="2" type="ORF">C1G87_1419</name>
    <name evidence="1" type="ORF">CVH13_00078</name>
</gene>
<evidence type="ECO:0000313" key="6">
    <source>
        <dbReference type="Proteomes" id="UP000249146"/>
    </source>
</evidence>
<dbReference type="EMBL" id="QGLC01000018">
    <property type="protein sequence ID" value="RAL68942.1"/>
    <property type="molecule type" value="Genomic_DNA"/>
</dbReference>
<proteinExistence type="predicted"/>
<organism evidence="1 4">
    <name type="scientific">Dehalococcoides mccartyi</name>
    <dbReference type="NCBI Taxonomy" id="61435"/>
    <lineage>
        <taxon>Bacteria</taxon>
        <taxon>Bacillati</taxon>
        <taxon>Chloroflexota</taxon>
        <taxon>Dehalococcoidia</taxon>
        <taxon>Dehalococcoidales</taxon>
        <taxon>Dehalococcoidaceae</taxon>
        <taxon>Dehalococcoides</taxon>
    </lineage>
</organism>
<dbReference type="AlphaFoldDB" id="A0A2J1E0J1"/>
<reference evidence="1 4" key="1">
    <citation type="journal article" date="2017" name="FEMS Microbiol. Ecol.">
        <title>Reconstructed genomes of novel Dehalococcoides mccartyi strains from 1,2,3,4-tetrachlorodibenzo-p-dioxin-dechlorinating enrichment cultures reveal divergent reductive dehalogenase gene profiles.</title>
        <authorList>
            <person name="Dam H.T."/>
            <person name="Vollmers J."/>
            <person name="Kaster A.K."/>
            <person name="Haggblom M.M."/>
        </authorList>
    </citation>
    <scope>NUCLEOTIDE SEQUENCE [LARGE SCALE GENOMIC DNA]</scope>
    <source>
        <strain evidence="1 4">H1-3-2.001</strain>
    </source>
</reference>
<dbReference type="EMBL" id="QGLD01000016">
    <property type="protein sequence ID" value="RAL70129.1"/>
    <property type="molecule type" value="Genomic_DNA"/>
</dbReference>
<comment type="caution">
    <text evidence="1">The sequence shown here is derived from an EMBL/GenBank/DDBJ whole genome shotgun (WGS) entry which is preliminary data.</text>
</comment>
<evidence type="ECO:0000313" key="3">
    <source>
        <dbReference type="EMBL" id="RAL70129.1"/>
    </source>
</evidence>
<dbReference type="Proteomes" id="UP000233649">
    <property type="component" value="Unassembled WGS sequence"/>
</dbReference>
<dbReference type="Proteomes" id="UP000249146">
    <property type="component" value="Unassembled WGS sequence"/>
</dbReference>